<reference evidence="2 3" key="1">
    <citation type="submission" date="2022-08" db="EMBL/GenBank/DDBJ databases">
        <title>Aerococcaceae sp. nov isolated from spoiled eye mask.</title>
        <authorList>
            <person name="Zhou G."/>
            <person name="Xie X.-B."/>
            <person name="Shi Q.-S."/>
            <person name="Wang Y.-S."/>
            <person name="Wen X."/>
            <person name="Peng H."/>
            <person name="Yang X.-J."/>
            <person name="Tao H.-B."/>
            <person name="Huang X.-M."/>
        </authorList>
    </citation>
    <scope>NUCLEOTIDE SEQUENCE [LARGE SCALE GENOMIC DNA]</scope>
    <source>
        <strain evidence="3">DM20194951</strain>
    </source>
</reference>
<feature type="transmembrane region" description="Helical" evidence="1">
    <location>
        <begin position="7"/>
        <end position="26"/>
    </location>
</feature>
<dbReference type="Proteomes" id="UP001315967">
    <property type="component" value="Chromosome"/>
</dbReference>
<evidence type="ECO:0000256" key="1">
    <source>
        <dbReference type="SAM" id="Phobius"/>
    </source>
</evidence>
<keyword evidence="1" id="KW-0812">Transmembrane</keyword>
<gene>
    <name evidence="2" type="ORF">NRE15_03875</name>
</gene>
<evidence type="ECO:0008006" key="4">
    <source>
        <dbReference type="Google" id="ProtNLM"/>
    </source>
</evidence>
<proteinExistence type="predicted"/>
<feature type="transmembrane region" description="Helical" evidence="1">
    <location>
        <begin position="32"/>
        <end position="56"/>
    </location>
</feature>
<feature type="transmembrane region" description="Helical" evidence="1">
    <location>
        <begin position="168"/>
        <end position="192"/>
    </location>
</feature>
<keyword evidence="3" id="KW-1185">Reference proteome</keyword>
<feature type="transmembrane region" description="Helical" evidence="1">
    <location>
        <begin position="143"/>
        <end position="162"/>
    </location>
</feature>
<feature type="transmembrane region" description="Helical" evidence="1">
    <location>
        <begin position="63"/>
        <end position="82"/>
    </location>
</feature>
<evidence type="ECO:0000313" key="2">
    <source>
        <dbReference type="EMBL" id="UUX34798.1"/>
    </source>
</evidence>
<keyword evidence="1" id="KW-0472">Membrane</keyword>
<organism evidence="2 3">
    <name type="scientific">Fundicoccus culcitae</name>
    <dbReference type="NCBI Taxonomy" id="2969821"/>
    <lineage>
        <taxon>Bacteria</taxon>
        <taxon>Bacillati</taxon>
        <taxon>Bacillota</taxon>
        <taxon>Bacilli</taxon>
        <taxon>Lactobacillales</taxon>
        <taxon>Aerococcaceae</taxon>
        <taxon>Fundicoccus</taxon>
    </lineage>
</organism>
<keyword evidence="1" id="KW-1133">Transmembrane helix</keyword>
<accession>A0ABY5P8W0</accession>
<name>A0ABY5P8W0_9LACT</name>
<feature type="transmembrane region" description="Helical" evidence="1">
    <location>
        <begin position="113"/>
        <end position="131"/>
    </location>
</feature>
<sequence length="203" mass="22433">MNRTMGMLGSAITLISVILFAVFMLIDYSSAAYAVCIVLACGYIIMASSFGAFAAIGFEAAKLAGIAFAIIYGVFVMLVYYAQITTLQQNDLTEQAIQILDYQKFGLFFAYDLFGYAMLSVSTFFIGLTIVPKNKVDKILRTLLLFHGVFTVVGIIPVLGLFNSDMVGGEIIGVLVLEIWCLYFIPICILSYQHFKQQEIRSV</sequence>
<evidence type="ECO:0000313" key="3">
    <source>
        <dbReference type="Proteomes" id="UP001315967"/>
    </source>
</evidence>
<protein>
    <recommendedName>
        <fullName evidence="4">DUF4386 domain-containing protein</fullName>
    </recommendedName>
</protein>
<dbReference type="RefSeq" id="WP_313794300.1">
    <property type="nucleotide sequence ID" value="NZ_CP102453.1"/>
</dbReference>
<dbReference type="EMBL" id="CP102453">
    <property type="protein sequence ID" value="UUX34798.1"/>
    <property type="molecule type" value="Genomic_DNA"/>
</dbReference>